<gene>
    <name evidence="1" type="ORF">IPOD504_LOCUS1433</name>
</gene>
<evidence type="ECO:0000313" key="1">
    <source>
        <dbReference type="EMBL" id="CAH2038049.1"/>
    </source>
</evidence>
<sequence length="183" mass="20853">MKKLDTTKSLPDIASNPSDCPFREFRDNELSAEYWGLGPIAFKSAVRLGKGGHKSQMDNVWVDDQIQPLPRSAKKRFHSWVRAEDLAMSLWQTDVTIFEALLKLAAPAMDSDDESDNEDQTFNDFDILQALTGAMNLTHIINDIDQLWKRISAEVPQFVWDDDDDTITSTVKTKTQIADFHYD</sequence>
<name>A0ABN8HNQ0_9NEOP</name>
<keyword evidence="2" id="KW-1185">Reference proteome</keyword>
<proteinExistence type="predicted"/>
<dbReference type="EMBL" id="OW152822">
    <property type="protein sequence ID" value="CAH2038049.1"/>
    <property type="molecule type" value="Genomic_DNA"/>
</dbReference>
<dbReference type="Proteomes" id="UP000837857">
    <property type="component" value="Chromosome 10"/>
</dbReference>
<protein>
    <submittedName>
        <fullName evidence="1">Uncharacterized protein</fullName>
    </submittedName>
</protein>
<feature type="non-terminal residue" evidence="1">
    <location>
        <position position="1"/>
    </location>
</feature>
<reference evidence="1" key="1">
    <citation type="submission" date="2022-03" db="EMBL/GenBank/DDBJ databases">
        <authorList>
            <person name="Martin H S."/>
        </authorList>
    </citation>
    <scope>NUCLEOTIDE SEQUENCE</scope>
</reference>
<organism evidence="1 2">
    <name type="scientific">Iphiclides podalirius</name>
    <name type="common">scarce swallowtail</name>
    <dbReference type="NCBI Taxonomy" id="110791"/>
    <lineage>
        <taxon>Eukaryota</taxon>
        <taxon>Metazoa</taxon>
        <taxon>Ecdysozoa</taxon>
        <taxon>Arthropoda</taxon>
        <taxon>Hexapoda</taxon>
        <taxon>Insecta</taxon>
        <taxon>Pterygota</taxon>
        <taxon>Neoptera</taxon>
        <taxon>Endopterygota</taxon>
        <taxon>Lepidoptera</taxon>
        <taxon>Glossata</taxon>
        <taxon>Ditrysia</taxon>
        <taxon>Papilionoidea</taxon>
        <taxon>Papilionidae</taxon>
        <taxon>Papilioninae</taxon>
        <taxon>Iphiclides</taxon>
    </lineage>
</organism>
<accession>A0ABN8HNQ0</accession>
<evidence type="ECO:0000313" key="2">
    <source>
        <dbReference type="Proteomes" id="UP000837857"/>
    </source>
</evidence>